<dbReference type="Gene3D" id="3.40.50.2000">
    <property type="entry name" value="Glycogen Phosphorylase B"/>
    <property type="match status" value="2"/>
</dbReference>
<reference evidence="2" key="2">
    <citation type="submission" date="2016-08" db="EMBL/GenBank/DDBJ databases">
        <title>Klebsiella loci capsule.</title>
        <authorList>
            <person name="Holt K.E."/>
            <person name="Thomson N.R."/>
        </authorList>
    </citation>
    <scope>NUCLEOTIDE SEQUENCE</scope>
    <source>
        <strain evidence="2">INF054</strain>
    </source>
</reference>
<protein>
    <submittedName>
        <fullName evidence="2">Glycosyltransferase</fullName>
    </submittedName>
</protein>
<dbReference type="Pfam" id="PF00534">
    <property type="entry name" value="Glycos_transf_1"/>
    <property type="match status" value="1"/>
</dbReference>
<proteinExistence type="predicted"/>
<dbReference type="EMBL" id="LT603715">
    <property type="protein sequence ID" value="SCA95973.1"/>
    <property type="molecule type" value="Genomic_DNA"/>
</dbReference>
<evidence type="ECO:0000259" key="1">
    <source>
        <dbReference type="Pfam" id="PF00534"/>
    </source>
</evidence>
<dbReference type="CDD" id="cd03801">
    <property type="entry name" value="GT4_PimA-like"/>
    <property type="match status" value="1"/>
</dbReference>
<accession>A0A1C3T0S0</accession>
<dbReference type="InterPro" id="IPR001296">
    <property type="entry name" value="Glyco_trans_1"/>
</dbReference>
<sequence>MSKNIIFVDHTAKLGGAQLSLLDIIKHFKKEADVLLFGEGEFRALVEREGANVDTYDLDKILYPLKRNVKIGQIIRVSWDLLKSLKTIRSKLRAYDIVYTNSFKSFIISFLSVYSINNKVILHIRDALTEENFSLVVIKIVIFLSKFKKVSVIANSNYSKECFVSAGGNEESCTVILNAIDPIPFYPVAPTTFSDEVKILSLGRISPWKGQHIVIEAIRNIPNVVLRIVGSPNFGEDDYYQYIKKLVSDYGMTSRVEFVPFSLDVIGQLSWSNIFIHSATSPEPFGRVVVEAMMAERIVIASAMGGVLEIITDSNYGVLVDAKNAEEVREAIIKIIDNPEHYLRVAAQGRDYAVDNFSLPVLYANLEQFIHSLRIER</sequence>
<dbReference type="GO" id="GO:1901135">
    <property type="term" value="P:carbohydrate derivative metabolic process"/>
    <property type="evidence" value="ECO:0007669"/>
    <property type="project" value="UniProtKB-ARBA"/>
</dbReference>
<dbReference type="AlphaFoldDB" id="A0A1C3T0S0"/>
<name>A0A1C3T0S0_KLEPN</name>
<reference evidence="2" key="1">
    <citation type="submission" date="2016-07" db="EMBL/GenBank/DDBJ databases">
        <authorList>
            <person name="Informatics P."/>
        </authorList>
    </citation>
    <scope>NUCLEOTIDE SEQUENCE</scope>
    <source>
        <strain evidence="2">INF054</strain>
    </source>
</reference>
<dbReference type="SUPFAM" id="SSF53756">
    <property type="entry name" value="UDP-Glycosyltransferase/glycogen phosphorylase"/>
    <property type="match status" value="1"/>
</dbReference>
<evidence type="ECO:0000313" key="2">
    <source>
        <dbReference type="EMBL" id="SCA95973.1"/>
    </source>
</evidence>
<dbReference type="GO" id="GO:0016757">
    <property type="term" value="F:glycosyltransferase activity"/>
    <property type="evidence" value="ECO:0007669"/>
    <property type="project" value="InterPro"/>
</dbReference>
<feature type="domain" description="Glycosyl transferase family 1" evidence="1">
    <location>
        <begin position="193"/>
        <end position="350"/>
    </location>
</feature>
<dbReference type="RefSeq" id="WP_064794878.1">
    <property type="nucleotide sequence ID" value="NZ_BIGX01000001.1"/>
</dbReference>
<gene>
    <name evidence="2" type="primary">wcsF</name>
    <name evidence="2" type="synonym">KL139_00012</name>
</gene>
<organism evidence="2">
    <name type="scientific">Klebsiella pneumoniae</name>
    <dbReference type="NCBI Taxonomy" id="573"/>
    <lineage>
        <taxon>Bacteria</taxon>
        <taxon>Pseudomonadati</taxon>
        <taxon>Pseudomonadota</taxon>
        <taxon>Gammaproteobacteria</taxon>
        <taxon>Enterobacterales</taxon>
        <taxon>Enterobacteriaceae</taxon>
        <taxon>Klebsiella/Raoultella group</taxon>
        <taxon>Klebsiella</taxon>
        <taxon>Klebsiella pneumoniae complex</taxon>
    </lineage>
</organism>
<keyword evidence="2" id="KW-0808">Transferase</keyword>
<dbReference type="PANTHER" id="PTHR12526">
    <property type="entry name" value="GLYCOSYLTRANSFERASE"/>
    <property type="match status" value="1"/>
</dbReference>